<dbReference type="Pfam" id="PF03706">
    <property type="entry name" value="LPG_synthase_TM"/>
    <property type="match status" value="1"/>
</dbReference>
<dbReference type="PANTHER" id="PTHR40277">
    <property type="entry name" value="BLL5419 PROTEIN"/>
    <property type="match status" value="1"/>
</dbReference>
<reference evidence="8 10" key="1">
    <citation type="journal article" date="2020" name="bioRxiv">
        <title>A rank-normalized archaeal taxonomy based on genome phylogeny resolves widespread incomplete and uneven classifications.</title>
        <authorList>
            <person name="Rinke C."/>
            <person name="Chuvochina M."/>
            <person name="Mussig A.J."/>
            <person name="Chaumeil P.-A."/>
            <person name="Waite D.W."/>
            <person name="Whitman W.B."/>
            <person name="Parks D.H."/>
            <person name="Hugenholtz P."/>
        </authorList>
    </citation>
    <scope>NUCLEOTIDE SEQUENCE [LARGE SCALE GENOMIC DNA]</scope>
    <source>
        <strain evidence="8">UBA10036</strain>
    </source>
</reference>
<reference evidence="9" key="3">
    <citation type="submission" date="2021-05" db="EMBL/GenBank/DDBJ databases">
        <title>Protein family content uncovers lineage relationships and bacterial pathway maintenance mechanisms in DPANN archaea.</title>
        <authorList>
            <person name="Castelle C.J."/>
            <person name="Meheust R."/>
            <person name="Jaffe A.L."/>
            <person name="Seitz K."/>
            <person name="Gong X."/>
            <person name="Baker B.J."/>
            <person name="Banfield J.F."/>
        </authorList>
    </citation>
    <scope>NUCLEOTIDE SEQUENCE</scope>
    <source>
        <strain evidence="9">RIFCSPLOWO2_01_FULL_43_13</strain>
    </source>
</reference>
<protein>
    <submittedName>
        <fullName evidence="7">Flippase-like domain-containing protein</fullName>
    </submittedName>
</protein>
<dbReference type="PANTHER" id="PTHR40277:SF1">
    <property type="entry name" value="BLL5419 PROTEIN"/>
    <property type="match status" value="1"/>
</dbReference>
<feature type="transmembrane region" description="Helical" evidence="6">
    <location>
        <begin position="285"/>
        <end position="308"/>
    </location>
</feature>
<feature type="transmembrane region" description="Helical" evidence="6">
    <location>
        <begin position="33"/>
        <end position="51"/>
    </location>
</feature>
<name>A0A7J4JVX8_9ARCH</name>
<dbReference type="Proteomes" id="UP000590964">
    <property type="component" value="Unassembled WGS sequence"/>
</dbReference>
<proteinExistence type="predicted"/>
<evidence type="ECO:0000313" key="10">
    <source>
        <dbReference type="Proteomes" id="UP000590964"/>
    </source>
</evidence>
<dbReference type="EMBL" id="JAGVWB010000005">
    <property type="protein sequence ID" value="MBS3057935.1"/>
    <property type="molecule type" value="Genomic_DNA"/>
</dbReference>
<evidence type="ECO:0000256" key="2">
    <source>
        <dbReference type="ARBA" id="ARBA00022475"/>
    </source>
</evidence>
<dbReference type="GO" id="GO:0005886">
    <property type="term" value="C:plasma membrane"/>
    <property type="evidence" value="ECO:0007669"/>
    <property type="project" value="UniProtKB-SubCell"/>
</dbReference>
<dbReference type="InterPro" id="IPR022791">
    <property type="entry name" value="L-PG_synthase/AglD"/>
</dbReference>
<evidence type="ECO:0000256" key="1">
    <source>
        <dbReference type="ARBA" id="ARBA00004651"/>
    </source>
</evidence>
<evidence type="ECO:0000313" key="7">
    <source>
        <dbReference type="EMBL" id="HIH21120.1"/>
    </source>
</evidence>
<keyword evidence="3 6" id="KW-0812">Transmembrane</keyword>
<evidence type="ECO:0000256" key="3">
    <source>
        <dbReference type="ARBA" id="ARBA00022692"/>
    </source>
</evidence>
<dbReference type="EMBL" id="DUFJ01000026">
    <property type="protein sequence ID" value="HIH32812.1"/>
    <property type="molecule type" value="Genomic_DNA"/>
</dbReference>
<gene>
    <name evidence="7" type="ORF">HA222_00455</name>
    <name evidence="8" type="ORF">HA227_01030</name>
    <name evidence="9" type="ORF">J4478_00865</name>
</gene>
<feature type="transmembrane region" description="Helical" evidence="6">
    <location>
        <begin position="142"/>
        <end position="163"/>
    </location>
</feature>
<feature type="transmembrane region" description="Helical" evidence="6">
    <location>
        <begin position="209"/>
        <end position="230"/>
    </location>
</feature>
<keyword evidence="2" id="KW-1003">Cell membrane</keyword>
<dbReference type="EMBL" id="DUFW01000004">
    <property type="protein sequence ID" value="HIH21120.1"/>
    <property type="molecule type" value="Genomic_DNA"/>
</dbReference>
<dbReference type="Proteomes" id="UP000527315">
    <property type="component" value="Unassembled WGS sequence"/>
</dbReference>
<feature type="transmembrane region" description="Helical" evidence="6">
    <location>
        <begin position="236"/>
        <end position="253"/>
    </location>
</feature>
<reference evidence="9" key="2">
    <citation type="submission" date="2021-03" db="EMBL/GenBank/DDBJ databases">
        <authorList>
            <person name="Jaffe A."/>
        </authorList>
    </citation>
    <scope>NUCLEOTIDE SEQUENCE</scope>
    <source>
        <strain evidence="9">RIFCSPLOWO2_01_FULL_43_13</strain>
    </source>
</reference>
<feature type="transmembrane region" description="Helical" evidence="6">
    <location>
        <begin position="110"/>
        <end position="136"/>
    </location>
</feature>
<keyword evidence="5 6" id="KW-0472">Membrane</keyword>
<evidence type="ECO:0000313" key="9">
    <source>
        <dbReference type="EMBL" id="MBS3057935.1"/>
    </source>
</evidence>
<dbReference type="Proteomes" id="UP000680185">
    <property type="component" value="Unassembled WGS sequence"/>
</dbReference>
<organism evidence="7 10">
    <name type="scientific">Candidatus Iainarchaeum sp</name>
    <dbReference type="NCBI Taxonomy" id="3101447"/>
    <lineage>
        <taxon>Archaea</taxon>
        <taxon>Candidatus Iainarchaeota</taxon>
        <taxon>Candidatus Iainarchaeia</taxon>
        <taxon>Candidatus Iainarchaeales</taxon>
        <taxon>Candidatus Iainarchaeaceae</taxon>
        <taxon>Candidatus Iainarchaeum</taxon>
    </lineage>
</organism>
<comment type="subcellular location">
    <subcellularLocation>
        <location evidence="1">Cell membrane</location>
        <topology evidence="1">Multi-pass membrane protein</topology>
    </subcellularLocation>
</comment>
<evidence type="ECO:0000313" key="8">
    <source>
        <dbReference type="EMBL" id="HIH32812.1"/>
    </source>
</evidence>
<evidence type="ECO:0000256" key="4">
    <source>
        <dbReference type="ARBA" id="ARBA00022989"/>
    </source>
</evidence>
<comment type="caution">
    <text evidence="7">The sequence shown here is derived from an EMBL/GenBank/DDBJ whole genome shotgun (WGS) entry which is preliminary data.</text>
</comment>
<evidence type="ECO:0000256" key="6">
    <source>
        <dbReference type="SAM" id="Phobius"/>
    </source>
</evidence>
<keyword evidence="4 6" id="KW-1133">Transmembrane helix</keyword>
<sequence length="314" mass="34438">MKKIILPVLGIIVLGILLTQVNLQEVLNQLQKARPEFLLAAAILSFVTAFVKSLKWKQIVEATGHKISNVKAFKAFSIGFALSLASPGRIGDFARALFIKDRKRGLASGLATVVIDRIIDIILLFCLAAIGLLVIAEKFQNQGFEIAILAAILLSIALSVMLFSREKARIVLKPFFRLIIPERFKGRAKSFFNEFYKALKSFAKNKEKVAKSIILGLLSWALTIAFALLIAQGVQLNADLIFIAACIPILLIVETIPISIAGIGTRDATAVFLFSFAGISPEKSISFSLLFLFFGYLILGFFGAVLSFKEKIRA</sequence>
<dbReference type="AlphaFoldDB" id="A0A7J4JVX8"/>
<dbReference type="NCBIfam" id="TIGR00374">
    <property type="entry name" value="flippase-like domain"/>
    <property type="match status" value="1"/>
</dbReference>
<accession>A0A7J4JVX8</accession>
<evidence type="ECO:0000256" key="5">
    <source>
        <dbReference type="ARBA" id="ARBA00023136"/>
    </source>
</evidence>